<sequence length="252" mass="27239">MPPKKKGKSKKAHGKKHHKTHELEAPTAPIIRPTVYEIVERRLKRERNARTAAWLLYPDTTSYMKDLKLEDPADKKKKGKGQGTPTPTPSPDLSSPGGAPLPTFANLIGASGPMTPTPGDTKAKKQAMFNFNAFQLRELELKPDEEAWVEGEYLGDSDAEDDRSLRKYITDNDELKRLKNLYVPVARRKKASLVTGDGQGGGQANLTASKTGGLPGSRLNTPAGLSEAPSGTLKAKRLSAASASTGLLNRST</sequence>
<dbReference type="AlphaFoldDB" id="A0A1D1UZB9"/>
<dbReference type="OrthoDB" id="10582960at2759"/>
<dbReference type="EMBL" id="BDGG01000002">
    <property type="protein sequence ID" value="GAU93022.1"/>
    <property type="molecule type" value="Genomic_DNA"/>
</dbReference>
<keyword evidence="3" id="KW-1185">Reference proteome</keyword>
<feature type="region of interest" description="Disordered" evidence="1">
    <location>
        <begin position="192"/>
        <end position="252"/>
    </location>
</feature>
<accession>A0A1D1UZB9</accession>
<evidence type="ECO:0000313" key="3">
    <source>
        <dbReference type="Proteomes" id="UP000186922"/>
    </source>
</evidence>
<comment type="caution">
    <text evidence="2">The sequence shown here is derived from an EMBL/GenBank/DDBJ whole genome shotgun (WGS) entry which is preliminary data.</text>
</comment>
<name>A0A1D1UZB9_RAMVA</name>
<evidence type="ECO:0000313" key="2">
    <source>
        <dbReference type="EMBL" id="GAU93022.1"/>
    </source>
</evidence>
<feature type="compositionally biased region" description="Basic residues" evidence="1">
    <location>
        <begin position="1"/>
        <end position="20"/>
    </location>
</feature>
<proteinExistence type="predicted"/>
<evidence type="ECO:0000256" key="1">
    <source>
        <dbReference type="SAM" id="MobiDB-lite"/>
    </source>
</evidence>
<feature type="region of interest" description="Disordered" evidence="1">
    <location>
        <begin position="1"/>
        <end position="32"/>
    </location>
</feature>
<gene>
    <name evidence="2" type="primary">RvY_05022-1</name>
    <name evidence="2" type="synonym">RvY_05022.1</name>
    <name evidence="2" type="ORF">RvY_05022</name>
</gene>
<protein>
    <submittedName>
        <fullName evidence="2">Uncharacterized protein</fullName>
    </submittedName>
</protein>
<organism evidence="2 3">
    <name type="scientific">Ramazzottius varieornatus</name>
    <name type="common">Water bear</name>
    <name type="synonym">Tardigrade</name>
    <dbReference type="NCBI Taxonomy" id="947166"/>
    <lineage>
        <taxon>Eukaryota</taxon>
        <taxon>Metazoa</taxon>
        <taxon>Ecdysozoa</taxon>
        <taxon>Tardigrada</taxon>
        <taxon>Eutardigrada</taxon>
        <taxon>Parachela</taxon>
        <taxon>Hypsibioidea</taxon>
        <taxon>Ramazzottiidae</taxon>
        <taxon>Ramazzottius</taxon>
    </lineage>
</organism>
<feature type="region of interest" description="Disordered" evidence="1">
    <location>
        <begin position="67"/>
        <end position="122"/>
    </location>
</feature>
<reference evidence="2 3" key="1">
    <citation type="journal article" date="2016" name="Nat. Commun.">
        <title>Extremotolerant tardigrade genome and improved radiotolerance of human cultured cells by tardigrade-unique protein.</title>
        <authorList>
            <person name="Hashimoto T."/>
            <person name="Horikawa D.D."/>
            <person name="Saito Y."/>
            <person name="Kuwahara H."/>
            <person name="Kozuka-Hata H."/>
            <person name="Shin-I T."/>
            <person name="Minakuchi Y."/>
            <person name="Ohishi K."/>
            <person name="Motoyama A."/>
            <person name="Aizu T."/>
            <person name="Enomoto A."/>
            <person name="Kondo K."/>
            <person name="Tanaka S."/>
            <person name="Hara Y."/>
            <person name="Koshikawa S."/>
            <person name="Sagara H."/>
            <person name="Miura T."/>
            <person name="Yokobori S."/>
            <person name="Miyagawa K."/>
            <person name="Suzuki Y."/>
            <person name="Kubo T."/>
            <person name="Oyama M."/>
            <person name="Kohara Y."/>
            <person name="Fujiyama A."/>
            <person name="Arakawa K."/>
            <person name="Katayama T."/>
            <person name="Toyoda A."/>
            <person name="Kunieda T."/>
        </authorList>
    </citation>
    <scope>NUCLEOTIDE SEQUENCE [LARGE SCALE GENOMIC DNA]</scope>
    <source>
        <strain evidence="2 3">YOKOZUNA-1</strain>
    </source>
</reference>
<dbReference type="Proteomes" id="UP000186922">
    <property type="component" value="Unassembled WGS sequence"/>
</dbReference>